<dbReference type="SUPFAM" id="SSF51735">
    <property type="entry name" value="NAD(P)-binding Rossmann-fold domains"/>
    <property type="match status" value="1"/>
</dbReference>
<name>A0AAN6H1A8_9PEZI</name>
<gene>
    <name evidence="5" type="ORF">LTR91_024884</name>
</gene>
<keyword evidence="6" id="KW-1185">Reference proteome</keyword>
<dbReference type="InterPro" id="IPR047122">
    <property type="entry name" value="Trans-enoyl_RdTase-like"/>
</dbReference>
<dbReference type="GO" id="GO:0016651">
    <property type="term" value="F:oxidoreductase activity, acting on NAD(P)H"/>
    <property type="evidence" value="ECO:0007669"/>
    <property type="project" value="InterPro"/>
</dbReference>
<feature type="domain" description="Enoyl reductase (ER)" evidence="4">
    <location>
        <begin position="7"/>
        <end position="250"/>
    </location>
</feature>
<evidence type="ECO:0000256" key="1">
    <source>
        <dbReference type="ARBA" id="ARBA00008072"/>
    </source>
</evidence>
<dbReference type="PANTHER" id="PTHR45348">
    <property type="entry name" value="HYPOTHETICAL OXIDOREDUCTASE (EUROFUNG)"/>
    <property type="match status" value="1"/>
</dbReference>
<dbReference type="Proteomes" id="UP001175353">
    <property type="component" value="Unassembled WGS sequence"/>
</dbReference>
<dbReference type="Gene3D" id="3.40.50.720">
    <property type="entry name" value="NAD(P)-binding Rossmann-like Domain"/>
    <property type="match status" value="1"/>
</dbReference>
<dbReference type="InterPro" id="IPR013154">
    <property type="entry name" value="ADH-like_N"/>
</dbReference>
<evidence type="ECO:0000313" key="6">
    <source>
        <dbReference type="Proteomes" id="UP001175353"/>
    </source>
</evidence>
<evidence type="ECO:0000313" key="5">
    <source>
        <dbReference type="EMBL" id="KAK0951613.1"/>
    </source>
</evidence>
<organism evidence="5 6">
    <name type="scientific">Friedmanniomyces endolithicus</name>
    <dbReference type="NCBI Taxonomy" id="329885"/>
    <lineage>
        <taxon>Eukaryota</taxon>
        <taxon>Fungi</taxon>
        <taxon>Dikarya</taxon>
        <taxon>Ascomycota</taxon>
        <taxon>Pezizomycotina</taxon>
        <taxon>Dothideomycetes</taxon>
        <taxon>Dothideomycetidae</taxon>
        <taxon>Mycosphaerellales</taxon>
        <taxon>Teratosphaeriaceae</taxon>
        <taxon>Friedmanniomyces</taxon>
    </lineage>
</organism>
<dbReference type="InterPro" id="IPR011032">
    <property type="entry name" value="GroES-like_sf"/>
</dbReference>
<protein>
    <recommendedName>
        <fullName evidence="4">Enoyl reductase (ER) domain-containing protein</fullName>
    </recommendedName>
</protein>
<reference evidence="5" key="1">
    <citation type="submission" date="2023-06" db="EMBL/GenBank/DDBJ databases">
        <title>Black Yeasts Isolated from many extreme environments.</title>
        <authorList>
            <person name="Coleine C."/>
            <person name="Stajich J.E."/>
            <person name="Selbmann L."/>
        </authorList>
    </citation>
    <scope>NUCLEOTIDE SEQUENCE</scope>
    <source>
        <strain evidence="5">CCFEE 5200</strain>
    </source>
</reference>
<dbReference type="Pfam" id="PF08240">
    <property type="entry name" value="ADH_N"/>
    <property type="match status" value="1"/>
</dbReference>
<dbReference type="SMART" id="SM00829">
    <property type="entry name" value="PKS_ER"/>
    <property type="match status" value="1"/>
</dbReference>
<comment type="subunit">
    <text evidence="2">Monomer.</text>
</comment>
<evidence type="ECO:0000256" key="3">
    <source>
        <dbReference type="ARBA" id="ARBA00023002"/>
    </source>
</evidence>
<comment type="similarity">
    <text evidence="1">Belongs to the zinc-containing alcohol dehydrogenase family.</text>
</comment>
<dbReference type="SUPFAM" id="SSF50129">
    <property type="entry name" value="GroES-like"/>
    <property type="match status" value="1"/>
</dbReference>
<proteinExistence type="inferred from homology"/>
<dbReference type="InterPro" id="IPR020843">
    <property type="entry name" value="ER"/>
</dbReference>
<dbReference type="InterPro" id="IPR036291">
    <property type="entry name" value="NAD(P)-bd_dom_sf"/>
</dbReference>
<dbReference type="PANTHER" id="PTHR45348:SF5">
    <property type="entry name" value="OXIDOREDUCTASE, PUTATIVE (AFU_ORTHOLOGUE AFUA_8G01420)-RELATED"/>
    <property type="match status" value="1"/>
</dbReference>
<dbReference type="Gene3D" id="3.90.180.10">
    <property type="entry name" value="Medium-chain alcohol dehydrogenases, catalytic domain"/>
    <property type="match status" value="1"/>
</dbReference>
<sequence>MKEAIVGPDLAVEVVDCPRPKPSRGDLLIKVACAGCNPKDWKAPHYTGKKANPGDDIAGEVAECGEDVVGFSVGDRVAAFHQMGTPGGAFAEYAIAPATTTFHLLIKVSFEEGATIPLACLTAAIALYHNLRLPPPWQKCSKKTPLLIYGGSTATGAFAIKLARQSHVSPLIVIAGKSTPFVESLLDASQGDVAIDYRQGQDAVVKAIERHFAHIGAGPAHYAFDAISEQGSFHTLGRVLHPNGHITLVLPEGDYASIPASLTTSLTYVGIAHGSTPDISTLEGIRHVADGDGEAFAVVFCRLFSWGLQAGWLSAHPWKCAPNGLHGLSTALNAIKSGQTSATKYIINPDVSSK</sequence>
<dbReference type="AlphaFoldDB" id="A0AAN6H1A8"/>
<evidence type="ECO:0000259" key="4">
    <source>
        <dbReference type="SMART" id="SM00829"/>
    </source>
</evidence>
<dbReference type="CDD" id="cd08249">
    <property type="entry name" value="enoyl_reductase_like"/>
    <property type="match status" value="1"/>
</dbReference>
<keyword evidence="3" id="KW-0560">Oxidoreductase</keyword>
<dbReference type="EMBL" id="JAUJLE010000679">
    <property type="protein sequence ID" value="KAK0951613.1"/>
    <property type="molecule type" value="Genomic_DNA"/>
</dbReference>
<comment type="caution">
    <text evidence="5">The sequence shown here is derived from an EMBL/GenBank/DDBJ whole genome shotgun (WGS) entry which is preliminary data.</text>
</comment>
<evidence type="ECO:0000256" key="2">
    <source>
        <dbReference type="ARBA" id="ARBA00011245"/>
    </source>
</evidence>
<accession>A0AAN6H1A8</accession>